<reference evidence="1" key="1">
    <citation type="journal article" date="2025" name="Int. J. Syst. Evol. Microbiol.">
        <title>Streptomyces citrinus sp. nov., with yellow diffusible pigment.</title>
        <authorList>
            <person name="He Y."/>
            <person name="Yang E."/>
            <person name="Xu J."/>
            <person name="Sun Y."/>
            <person name="Sun L."/>
        </authorList>
    </citation>
    <scope>NUCLEOTIDE SEQUENCE</scope>
    <source>
        <strain evidence="1">Q6</strain>
    </source>
</reference>
<dbReference type="Proteomes" id="UP001432251">
    <property type="component" value="Chromosome"/>
</dbReference>
<organism evidence="1 2">
    <name type="scientific">Streptomyces citrinus</name>
    <dbReference type="NCBI Taxonomy" id="3118173"/>
    <lineage>
        <taxon>Bacteria</taxon>
        <taxon>Bacillati</taxon>
        <taxon>Actinomycetota</taxon>
        <taxon>Actinomycetes</taxon>
        <taxon>Kitasatosporales</taxon>
        <taxon>Streptomycetaceae</taxon>
        <taxon>Streptomyces</taxon>
    </lineage>
</organism>
<proteinExistence type="predicted"/>
<keyword evidence="2" id="KW-1185">Reference proteome</keyword>
<evidence type="ECO:0000313" key="2">
    <source>
        <dbReference type="Proteomes" id="UP001432251"/>
    </source>
</evidence>
<accession>A0ACD5A4A0</accession>
<name>A0ACD5A4A0_9ACTN</name>
<protein>
    <submittedName>
        <fullName evidence="1">Anti-sigma factor</fullName>
    </submittedName>
</protein>
<evidence type="ECO:0000313" key="1">
    <source>
        <dbReference type="EMBL" id="WWQ61991.1"/>
    </source>
</evidence>
<gene>
    <name evidence="1" type="ORF">V2W30_00455</name>
</gene>
<sequence>MNTADLHTLTGAYALHALSDDERAAFEQHLADCAACTQESAELTVTAVRLGLAASVVPPAALREQVLRRITGVRQDTPREAASVRVARTGTARRRTLKHWALAASVAAAAALGGTAVWQHRQATDAQDQVHQAERRGERIAAVLAAPDARTRTAKLADGATGTVVVSASQDKAVFIVSGMDRPPQGKVYQLWFDDGGTMRAAGLMDTERSDQAALLSGGVDGASGMGVTVEPSGGSDHPTSAPVALMRFPA</sequence>
<dbReference type="EMBL" id="CP146022">
    <property type="protein sequence ID" value="WWQ61991.1"/>
    <property type="molecule type" value="Genomic_DNA"/>
</dbReference>